<dbReference type="CDD" id="cd06225">
    <property type="entry name" value="HAMP"/>
    <property type="match status" value="1"/>
</dbReference>
<dbReference type="PROSITE" id="PS50109">
    <property type="entry name" value="HIS_KIN"/>
    <property type="match status" value="1"/>
</dbReference>
<proteinExistence type="predicted"/>
<dbReference type="FunFam" id="1.10.287.130:FF:000001">
    <property type="entry name" value="Two-component sensor histidine kinase"/>
    <property type="match status" value="1"/>
</dbReference>
<dbReference type="InterPro" id="IPR004358">
    <property type="entry name" value="Sig_transdc_His_kin-like_C"/>
</dbReference>
<dbReference type="SUPFAM" id="SSF47384">
    <property type="entry name" value="Homodimeric domain of signal transducing histidine kinase"/>
    <property type="match status" value="1"/>
</dbReference>
<dbReference type="GO" id="GO:0005886">
    <property type="term" value="C:plasma membrane"/>
    <property type="evidence" value="ECO:0007669"/>
    <property type="project" value="UniProtKB-SubCell"/>
</dbReference>
<evidence type="ECO:0000259" key="15">
    <source>
        <dbReference type="PROSITE" id="PS50885"/>
    </source>
</evidence>
<comment type="cofactor">
    <cofactor evidence="2">
        <name>a divalent metal cation</name>
        <dbReference type="ChEBI" id="CHEBI:60240"/>
    </cofactor>
</comment>
<evidence type="ECO:0000256" key="3">
    <source>
        <dbReference type="ARBA" id="ARBA00004236"/>
    </source>
</evidence>
<feature type="region of interest" description="Disordered" evidence="12">
    <location>
        <begin position="93"/>
        <end position="122"/>
    </location>
</feature>
<dbReference type="SMART" id="SM00388">
    <property type="entry name" value="HisKA"/>
    <property type="match status" value="1"/>
</dbReference>
<evidence type="ECO:0000256" key="7">
    <source>
        <dbReference type="ARBA" id="ARBA00022692"/>
    </source>
</evidence>
<keyword evidence="10" id="KW-0902">Two-component regulatory system</keyword>
<feature type="domain" description="HAMP" evidence="15">
    <location>
        <begin position="180"/>
        <end position="233"/>
    </location>
</feature>
<evidence type="ECO:0000256" key="5">
    <source>
        <dbReference type="ARBA" id="ARBA00022553"/>
    </source>
</evidence>
<name>A0A557XJ82_9MYCO</name>
<keyword evidence="11 13" id="KW-0472">Membrane</keyword>
<dbReference type="CDD" id="cd00082">
    <property type="entry name" value="HisKA"/>
    <property type="match status" value="1"/>
</dbReference>
<dbReference type="SUPFAM" id="SSF158472">
    <property type="entry name" value="HAMP domain-like"/>
    <property type="match status" value="1"/>
</dbReference>
<evidence type="ECO:0000256" key="1">
    <source>
        <dbReference type="ARBA" id="ARBA00000085"/>
    </source>
</evidence>
<sequence>MVKQFRRGVPLRVGLVAATLILVGCGLLVSGVAVTSILRHVLVSRIDQTLLEASRGWALAPRRQSPPPYESPDPGRPPSKFYVRGIGTNGTPFTAINDRNAEPALPPDNDVGPDPTTLPSVNGSDIEWRAVSVRGPHGLTTVAIDLSDVQHTVRSLVWLQIGIGVGVLVIVGIASFAVVQRSLRPLSEVEQTAAAIAGGQLDRRIPQRDPRTEVGQLSLALNGMLTQIQEALASSESSAEQARGSEERMRRFITDASHELRTPLTTIRGFAELYRQGAARDVSMLLARIESEASRMGLLVEDLLLLARLDAQRPLEHHQVDLLALASDAVHDAQAVDPQRTIRMEVFDGPGIPEVVGDEARIRQVLSNLLVNALQHTPESADVIVRVGTDDDDAVIEVADKGPGMSREDAARVFERFYRTDSSRARASGGTGLGLSIVDSLVHAHGGTVTVTTAPGDGCCFRVTLPRVSDMPVPEEPVQVS</sequence>
<evidence type="ECO:0000313" key="17">
    <source>
        <dbReference type="Proteomes" id="UP000320513"/>
    </source>
</evidence>
<accession>A0A557XJ82</accession>
<protein>
    <recommendedName>
        <fullName evidence="4">histidine kinase</fullName>
        <ecNumber evidence="4">2.7.13.3</ecNumber>
    </recommendedName>
</protein>
<feature type="transmembrane region" description="Helical" evidence="13">
    <location>
        <begin position="157"/>
        <end position="179"/>
    </location>
</feature>
<dbReference type="RefSeq" id="WP_145039543.1">
    <property type="nucleotide sequence ID" value="NZ_VMQU01000092.1"/>
</dbReference>
<comment type="catalytic activity">
    <reaction evidence="1">
        <text>ATP + protein L-histidine = ADP + protein N-phospho-L-histidine.</text>
        <dbReference type="EC" id="2.7.13.3"/>
    </reaction>
</comment>
<evidence type="ECO:0000256" key="6">
    <source>
        <dbReference type="ARBA" id="ARBA00022679"/>
    </source>
</evidence>
<dbReference type="InterPro" id="IPR003661">
    <property type="entry name" value="HisK_dim/P_dom"/>
</dbReference>
<dbReference type="EC" id="2.7.13.3" evidence="4"/>
<gene>
    <name evidence="16" type="ORF">FPZ47_19230</name>
</gene>
<evidence type="ECO:0000256" key="11">
    <source>
        <dbReference type="ARBA" id="ARBA00023136"/>
    </source>
</evidence>
<evidence type="ECO:0000256" key="12">
    <source>
        <dbReference type="SAM" id="MobiDB-lite"/>
    </source>
</evidence>
<dbReference type="GO" id="GO:0005509">
    <property type="term" value="F:calcium ion binding"/>
    <property type="evidence" value="ECO:0007669"/>
    <property type="project" value="UniProtKB-ARBA"/>
</dbReference>
<evidence type="ECO:0000256" key="2">
    <source>
        <dbReference type="ARBA" id="ARBA00001968"/>
    </source>
</evidence>
<dbReference type="InterPro" id="IPR005467">
    <property type="entry name" value="His_kinase_dom"/>
</dbReference>
<comment type="caution">
    <text evidence="16">The sequence shown here is derived from an EMBL/GenBank/DDBJ whole genome shotgun (WGS) entry which is preliminary data.</text>
</comment>
<dbReference type="InterPro" id="IPR036890">
    <property type="entry name" value="HATPase_C_sf"/>
</dbReference>
<feature type="region of interest" description="Disordered" evidence="12">
    <location>
        <begin position="60"/>
        <end position="80"/>
    </location>
</feature>
<keyword evidence="6" id="KW-0808">Transferase</keyword>
<feature type="transmembrane region" description="Helical" evidence="13">
    <location>
        <begin position="12"/>
        <end position="38"/>
    </location>
</feature>
<dbReference type="SMART" id="SM00387">
    <property type="entry name" value="HATPase_c"/>
    <property type="match status" value="1"/>
</dbReference>
<evidence type="ECO:0000256" key="4">
    <source>
        <dbReference type="ARBA" id="ARBA00012438"/>
    </source>
</evidence>
<evidence type="ECO:0000256" key="10">
    <source>
        <dbReference type="ARBA" id="ARBA00023012"/>
    </source>
</evidence>
<dbReference type="GO" id="GO:0000155">
    <property type="term" value="F:phosphorelay sensor kinase activity"/>
    <property type="evidence" value="ECO:0007669"/>
    <property type="project" value="InterPro"/>
</dbReference>
<dbReference type="Pfam" id="PF00512">
    <property type="entry name" value="HisKA"/>
    <property type="match status" value="1"/>
</dbReference>
<evidence type="ECO:0000259" key="14">
    <source>
        <dbReference type="PROSITE" id="PS50109"/>
    </source>
</evidence>
<dbReference type="PROSITE" id="PS51257">
    <property type="entry name" value="PROKAR_LIPOPROTEIN"/>
    <property type="match status" value="1"/>
</dbReference>
<feature type="compositionally biased region" description="Pro residues" evidence="12">
    <location>
        <begin position="64"/>
        <end position="77"/>
    </location>
</feature>
<dbReference type="Gene3D" id="1.10.287.130">
    <property type="match status" value="1"/>
</dbReference>
<keyword evidence="17" id="KW-1185">Reference proteome</keyword>
<dbReference type="CDD" id="cd00075">
    <property type="entry name" value="HATPase"/>
    <property type="match status" value="1"/>
</dbReference>
<keyword evidence="5" id="KW-0597">Phosphoprotein</keyword>
<evidence type="ECO:0000256" key="13">
    <source>
        <dbReference type="SAM" id="Phobius"/>
    </source>
</evidence>
<dbReference type="SUPFAM" id="SSF55874">
    <property type="entry name" value="ATPase domain of HSP90 chaperone/DNA topoisomerase II/histidine kinase"/>
    <property type="match status" value="1"/>
</dbReference>
<feature type="domain" description="Histidine kinase" evidence="14">
    <location>
        <begin position="255"/>
        <end position="469"/>
    </location>
</feature>
<evidence type="ECO:0000256" key="8">
    <source>
        <dbReference type="ARBA" id="ARBA00022777"/>
    </source>
</evidence>
<dbReference type="PROSITE" id="PS50885">
    <property type="entry name" value="HAMP"/>
    <property type="match status" value="1"/>
</dbReference>
<comment type="subcellular location">
    <subcellularLocation>
        <location evidence="3">Cell membrane</location>
    </subcellularLocation>
</comment>
<organism evidence="16 17">
    <name type="scientific">Mycobacterium helveticum</name>
    <dbReference type="NCBI Taxonomy" id="2592811"/>
    <lineage>
        <taxon>Bacteria</taxon>
        <taxon>Bacillati</taxon>
        <taxon>Actinomycetota</taxon>
        <taxon>Actinomycetes</taxon>
        <taxon>Mycobacteriales</taxon>
        <taxon>Mycobacteriaceae</taxon>
        <taxon>Mycobacterium</taxon>
    </lineage>
</organism>
<dbReference type="SMART" id="SM00304">
    <property type="entry name" value="HAMP"/>
    <property type="match status" value="1"/>
</dbReference>
<keyword evidence="7 13" id="KW-0812">Transmembrane</keyword>
<dbReference type="AlphaFoldDB" id="A0A557XJ82"/>
<dbReference type="FunFam" id="3.30.565.10:FF:000006">
    <property type="entry name" value="Sensor histidine kinase WalK"/>
    <property type="match status" value="1"/>
</dbReference>
<keyword evidence="9 13" id="KW-1133">Transmembrane helix</keyword>
<reference evidence="16 17" key="1">
    <citation type="submission" date="2019-07" db="EMBL/GenBank/DDBJ databases">
        <title>New Mycobacterium species.</title>
        <authorList>
            <person name="Tortoli E."/>
            <person name="Ghielmetti G."/>
            <person name="Friedel U."/>
            <person name="Trovato A."/>
        </authorList>
    </citation>
    <scope>NUCLEOTIDE SEQUENCE [LARGE SCALE GENOMIC DNA]</scope>
    <source>
        <strain evidence="16 17">16-83</strain>
    </source>
</reference>
<dbReference type="Gene3D" id="3.30.565.10">
    <property type="entry name" value="Histidine kinase-like ATPase, C-terminal domain"/>
    <property type="match status" value="1"/>
</dbReference>
<keyword evidence="8 16" id="KW-0418">Kinase</keyword>
<dbReference type="InterPro" id="IPR036097">
    <property type="entry name" value="HisK_dim/P_sf"/>
</dbReference>
<evidence type="ECO:0000256" key="9">
    <source>
        <dbReference type="ARBA" id="ARBA00022989"/>
    </source>
</evidence>
<dbReference type="InterPro" id="IPR050428">
    <property type="entry name" value="TCS_sensor_his_kinase"/>
</dbReference>
<dbReference type="Pfam" id="PF00672">
    <property type="entry name" value="HAMP"/>
    <property type="match status" value="1"/>
</dbReference>
<dbReference type="EMBL" id="VMQU01000092">
    <property type="protein sequence ID" value="TVS85807.1"/>
    <property type="molecule type" value="Genomic_DNA"/>
</dbReference>
<dbReference type="Gene3D" id="6.10.340.10">
    <property type="match status" value="1"/>
</dbReference>
<dbReference type="InterPro" id="IPR003660">
    <property type="entry name" value="HAMP_dom"/>
</dbReference>
<dbReference type="Proteomes" id="UP000320513">
    <property type="component" value="Unassembled WGS sequence"/>
</dbReference>
<evidence type="ECO:0000313" key="16">
    <source>
        <dbReference type="EMBL" id="TVS85807.1"/>
    </source>
</evidence>
<dbReference type="InterPro" id="IPR003594">
    <property type="entry name" value="HATPase_dom"/>
</dbReference>
<dbReference type="PANTHER" id="PTHR45436">
    <property type="entry name" value="SENSOR HISTIDINE KINASE YKOH"/>
    <property type="match status" value="1"/>
</dbReference>
<dbReference type="Pfam" id="PF02518">
    <property type="entry name" value="HATPase_c"/>
    <property type="match status" value="1"/>
</dbReference>
<dbReference type="PRINTS" id="PR00344">
    <property type="entry name" value="BCTRLSENSOR"/>
</dbReference>
<dbReference type="PANTHER" id="PTHR45436:SF5">
    <property type="entry name" value="SENSOR HISTIDINE KINASE TRCS"/>
    <property type="match status" value="1"/>
</dbReference>